<dbReference type="EMBL" id="CP012673">
    <property type="protein sequence ID" value="AUX47506.1"/>
    <property type="molecule type" value="Genomic_DNA"/>
</dbReference>
<feature type="transmembrane region" description="Helical" evidence="1">
    <location>
        <begin position="12"/>
        <end position="30"/>
    </location>
</feature>
<keyword evidence="1" id="KW-0472">Membrane</keyword>
<dbReference type="AlphaFoldDB" id="A0A2L0F7E8"/>
<keyword evidence="1" id="KW-0812">Transmembrane</keyword>
<organism evidence="2 3">
    <name type="scientific">Sorangium cellulosum</name>
    <name type="common">Polyangium cellulosum</name>
    <dbReference type="NCBI Taxonomy" id="56"/>
    <lineage>
        <taxon>Bacteria</taxon>
        <taxon>Pseudomonadati</taxon>
        <taxon>Myxococcota</taxon>
        <taxon>Polyangia</taxon>
        <taxon>Polyangiales</taxon>
        <taxon>Polyangiaceae</taxon>
        <taxon>Sorangium</taxon>
    </lineage>
</organism>
<proteinExistence type="predicted"/>
<feature type="transmembrane region" description="Helical" evidence="1">
    <location>
        <begin position="39"/>
        <end position="62"/>
    </location>
</feature>
<dbReference type="Proteomes" id="UP000238348">
    <property type="component" value="Chromosome"/>
</dbReference>
<evidence type="ECO:0008006" key="4">
    <source>
        <dbReference type="Google" id="ProtNLM"/>
    </source>
</evidence>
<evidence type="ECO:0000256" key="1">
    <source>
        <dbReference type="SAM" id="Phobius"/>
    </source>
</evidence>
<dbReference type="RefSeq" id="WP_104985515.1">
    <property type="nucleotide sequence ID" value="NZ_CP012673.1"/>
</dbReference>
<evidence type="ECO:0000313" key="3">
    <source>
        <dbReference type="Proteomes" id="UP000238348"/>
    </source>
</evidence>
<reference evidence="2 3" key="1">
    <citation type="submission" date="2015-09" db="EMBL/GenBank/DDBJ databases">
        <title>Sorangium comparison.</title>
        <authorList>
            <person name="Zaburannyi N."/>
            <person name="Bunk B."/>
            <person name="Overmann J."/>
            <person name="Mueller R."/>
        </authorList>
    </citation>
    <scope>NUCLEOTIDE SEQUENCE [LARGE SCALE GENOMIC DNA]</scope>
    <source>
        <strain evidence="2 3">So ce26</strain>
    </source>
</reference>
<accession>A0A2L0F7E8</accession>
<sequence length="233" mass="24859">MTSTVTRNAGSTVKYAVITAVLAGLSFLCFREMSDRSGLLWLLCLVGGLGFAVFAFGSILVARDLAGTATCPRCQATLAEIELNHTEDPAFCDKCQAAYLVDKRVLTVLADDYVHPKPGFPVPVTSEAIRWPEGCCVCARPATRGIEAKADDGQTGTNVAVAAAGLALGSIAVRTGGGTSYTLRIPHCAEHDDGAKLEIKIGNEPPLQIRFRSYAYQRRFLQLNPKPATARPS</sequence>
<gene>
    <name evidence="2" type="ORF">SOCE26_090270</name>
</gene>
<dbReference type="OrthoDB" id="5502898at2"/>
<keyword evidence="1" id="KW-1133">Transmembrane helix</keyword>
<protein>
    <recommendedName>
        <fullName evidence="4">Transmembrane protein</fullName>
    </recommendedName>
</protein>
<name>A0A2L0F7E8_SORCE</name>
<evidence type="ECO:0000313" key="2">
    <source>
        <dbReference type="EMBL" id="AUX47506.1"/>
    </source>
</evidence>